<dbReference type="EMBL" id="AMZH03007707">
    <property type="protein sequence ID" value="RRT60638.1"/>
    <property type="molecule type" value="Genomic_DNA"/>
</dbReference>
<proteinExistence type="predicted"/>
<dbReference type="Proteomes" id="UP000287651">
    <property type="component" value="Unassembled WGS sequence"/>
</dbReference>
<protein>
    <submittedName>
        <fullName evidence="1">Uncharacterized protein</fullName>
    </submittedName>
</protein>
<reference evidence="1 2" key="1">
    <citation type="journal article" date="2014" name="Agronomy (Basel)">
        <title>A Draft Genome Sequence for Ensete ventricosum, the Drought-Tolerant Tree Against Hunger.</title>
        <authorList>
            <person name="Harrison J."/>
            <person name="Moore K.A."/>
            <person name="Paszkiewicz K."/>
            <person name="Jones T."/>
            <person name="Grant M."/>
            <person name="Ambacheew D."/>
            <person name="Muzemil S."/>
            <person name="Studholme D.J."/>
        </authorList>
    </citation>
    <scope>NUCLEOTIDE SEQUENCE [LARGE SCALE GENOMIC DNA]</scope>
</reference>
<evidence type="ECO:0000313" key="1">
    <source>
        <dbReference type="EMBL" id="RRT60638.1"/>
    </source>
</evidence>
<name>A0A426Z9H6_ENSVE</name>
<sequence length="94" mass="10532">MRPCCSPPHDTAPLRSTWGIRGGSSVSTLNHSLPSTHRSTRRLAQWPDSVLPPSLYISLSFPPTGFIPPALSAPREITVRAWDRDEREREKRGE</sequence>
<organism evidence="1 2">
    <name type="scientific">Ensete ventricosum</name>
    <name type="common">Abyssinian banana</name>
    <name type="synonym">Musa ensete</name>
    <dbReference type="NCBI Taxonomy" id="4639"/>
    <lineage>
        <taxon>Eukaryota</taxon>
        <taxon>Viridiplantae</taxon>
        <taxon>Streptophyta</taxon>
        <taxon>Embryophyta</taxon>
        <taxon>Tracheophyta</taxon>
        <taxon>Spermatophyta</taxon>
        <taxon>Magnoliopsida</taxon>
        <taxon>Liliopsida</taxon>
        <taxon>Zingiberales</taxon>
        <taxon>Musaceae</taxon>
        <taxon>Ensete</taxon>
    </lineage>
</organism>
<accession>A0A426Z9H6</accession>
<comment type="caution">
    <text evidence="1">The sequence shown here is derived from an EMBL/GenBank/DDBJ whole genome shotgun (WGS) entry which is preliminary data.</text>
</comment>
<gene>
    <name evidence="1" type="ORF">B296_00034330</name>
</gene>
<evidence type="ECO:0000313" key="2">
    <source>
        <dbReference type="Proteomes" id="UP000287651"/>
    </source>
</evidence>
<dbReference type="AlphaFoldDB" id="A0A426Z9H6"/>